<feature type="transmembrane region" description="Helical" evidence="2">
    <location>
        <begin position="357"/>
        <end position="379"/>
    </location>
</feature>
<dbReference type="EMBL" id="KN847536">
    <property type="protein sequence ID" value="KIW05871.1"/>
    <property type="molecule type" value="Genomic_DNA"/>
</dbReference>
<accession>A0A0D1XT26</accession>
<feature type="region of interest" description="Disordered" evidence="1">
    <location>
        <begin position="35"/>
        <end position="125"/>
    </location>
</feature>
<evidence type="ECO:0000256" key="1">
    <source>
        <dbReference type="SAM" id="MobiDB-lite"/>
    </source>
</evidence>
<organism evidence="3 4">
    <name type="scientific">Verruconis gallopava</name>
    <dbReference type="NCBI Taxonomy" id="253628"/>
    <lineage>
        <taxon>Eukaryota</taxon>
        <taxon>Fungi</taxon>
        <taxon>Dikarya</taxon>
        <taxon>Ascomycota</taxon>
        <taxon>Pezizomycotina</taxon>
        <taxon>Dothideomycetes</taxon>
        <taxon>Pleosporomycetidae</taxon>
        <taxon>Venturiales</taxon>
        <taxon>Sympoventuriaceae</taxon>
        <taxon>Verruconis</taxon>
    </lineage>
</organism>
<feature type="transmembrane region" description="Helical" evidence="2">
    <location>
        <begin position="299"/>
        <end position="319"/>
    </location>
</feature>
<dbReference type="RefSeq" id="XP_016215740.1">
    <property type="nucleotide sequence ID" value="XM_016356217.1"/>
</dbReference>
<dbReference type="InParanoid" id="A0A0D1XT26"/>
<feature type="compositionally biased region" description="Polar residues" evidence="1">
    <location>
        <begin position="178"/>
        <end position="188"/>
    </location>
</feature>
<evidence type="ECO:0000313" key="3">
    <source>
        <dbReference type="EMBL" id="KIW05871.1"/>
    </source>
</evidence>
<keyword evidence="2" id="KW-1133">Transmembrane helix</keyword>
<proteinExistence type="predicted"/>
<dbReference type="GeneID" id="27311044"/>
<protein>
    <submittedName>
        <fullName evidence="3">Uncharacterized protein</fullName>
    </submittedName>
</protein>
<keyword evidence="4" id="KW-1185">Reference proteome</keyword>
<dbReference type="HOGENOM" id="CLU_724024_0_0_1"/>
<reference evidence="3 4" key="1">
    <citation type="submission" date="2015-01" db="EMBL/GenBank/DDBJ databases">
        <title>The Genome Sequence of Ochroconis gallopava CBS43764.</title>
        <authorList>
            <consortium name="The Broad Institute Genomics Platform"/>
            <person name="Cuomo C."/>
            <person name="de Hoog S."/>
            <person name="Gorbushina A."/>
            <person name="Stielow B."/>
            <person name="Teixiera M."/>
            <person name="Abouelleil A."/>
            <person name="Chapman S.B."/>
            <person name="Priest M."/>
            <person name="Young S.K."/>
            <person name="Wortman J."/>
            <person name="Nusbaum C."/>
            <person name="Birren B."/>
        </authorList>
    </citation>
    <scope>NUCLEOTIDE SEQUENCE [LARGE SCALE GENOMIC DNA]</scope>
    <source>
        <strain evidence="3 4">CBS 43764</strain>
    </source>
</reference>
<sequence length="382" mass="42409">MECGNHAELHFRHLPAADNPPQVAHQRPQIIDRSKEASNLDDSTRSPEYQNAGQLELEEPIPSYYDDKRPPNINEDEDDDSSCRAQPHSLAHFGSKNSITTSFSSTAATRGKGTRGRSSDSSLYDSAESVFQWNRSHELERLPYLSNVPTEHHFSNLSHNFLKSSNSTSTSFRERDNSLTNKELTSRQAEVRCGQHQTKRLPPDNASSNGDNDYINIIGSPGINGSSTVEKNDSLKNQEDNQVRRETIERPEDHDRGSRARTLGILSNNTGYSGAKDPETRRHEAIRDERGRYSNTRKAVMIISIIVAILAIIAMIILLAQIESKRGGRAIFMGFSLIVEVAVAAGMIAWDSNKVEVLISMNLVFVFGIFVTGQLDTLIGSG</sequence>
<name>A0A0D1XT26_9PEZI</name>
<feature type="compositionally biased region" description="Basic and acidic residues" evidence="1">
    <location>
        <begin position="230"/>
        <end position="258"/>
    </location>
</feature>
<gene>
    <name evidence="3" type="ORF">PV09_03071</name>
</gene>
<feature type="region of interest" description="Disordered" evidence="1">
    <location>
        <begin position="161"/>
        <end position="209"/>
    </location>
</feature>
<dbReference type="Proteomes" id="UP000053259">
    <property type="component" value="Unassembled WGS sequence"/>
</dbReference>
<dbReference type="AlphaFoldDB" id="A0A0D1XT26"/>
<feature type="compositionally biased region" description="Low complexity" evidence="1">
    <location>
        <begin position="98"/>
        <end position="109"/>
    </location>
</feature>
<feature type="compositionally biased region" description="Basic and acidic residues" evidence="1">
    <location>
        <begin position="35"/>
        <end position="45"/>
    </location>
</feature>
<dbReference type="VEuPathDB" id="FungiDB:PV09_03071"/>
<feature type="compositionally biased region" description="Polar residues" evidence="1">
    <location>
        <begin position="161"/>
        <end position="171"/>
    </location>
</feature>
<evidence type="ECO:0000256" key="2">
    <source>
        <dbReference type="SAM" id="Phobius"/>
    </source>
</evidence>
<evidence type="ECO:0000313" key="4">
    <source>
        <dbReference type="Proteomes" id="UP000053259"/>
    </source>
</evidence>
<feature type="transmembrane region" description="Helical" evidence="2">
    <location>
        <begin position="331"/>
        <end position="351"/>
    </location>
</feature>
<feature type="region of interest" description="Disordered" evidence="1">
    <location>
        <begin position="222"/>
        <end position="259"/>
    </location>
</feature>
<keyword evidence="2" id="KW-0472">Membrane</keyword>
<keyword evidence="2" id="KW-0812">Transmembrane</keyword>